<keyword evidence="7" id="KW-1185">Reference proteome</keyword>
<dbReference type="PANTHER" id="PTHR10644">
    <property type="entry name" value="DNA REPAIR/RNA PROCESSING CPSF FAMILY"/>
    <property type="match status" value="1"/>
</dbReference>
<evidence type="ECO:0000313" key="6">
    <source>
        <dbReference type="EMBL" id="SAM00717.1"/>
    </source>
</evidence>
<dbReference type="FunCoup" id="A0A168NKK0">
    <property type="interactions" value="1074"/>
</dbReference>
<reference evidence="6" key="1">
    <citation type="submission" date="2016-04" db="EMBL/GenBank/DDBJ databases">
        <authorList>
            <person name="Evans L.H."/>
            <person name="Alamgir A."/>
            <person name="Owens N."/>
            <person name="Weber N.D."/>
            <person name="Virtaneva K."/>
            <person name="Barbian K."/>
            <person name="Babar A."/>
            <person name="Rosenke K."/>
        </authorList>
    </citation>
    <scope>NUCLEOTIDE SEQUENCE [LARGE SCALE GENOMIC DNA]</scope>
    <source>
        <strain evidence="6">CBS 101.48</strain>
    </source>
</reference>
<dbReference type="SUPFAM" id="SSF50978">
    <property type="entry name" value="WD40 repeat-like"/>
    <property type="match status" value="1"/>
</dbReference>
<evidence type="ECO:0000259" key="3">
    <source>
        <dbReference type="Pfam" id="PF03178"/>
    </source>
</evidence>
<evidence type="ECO:0000259" key="5">
    <source>
        <dbReference type="Pfam" id="PF23726"/>
    </source>
</evidence>
<dbReference type="InterPro" id="IPR050358">
    <property type="entry name" value="RSE1/DDB1/CFT1"/>
</dbReference>
<dbReference type="InParanoid" id="A0A168NKK0"/>
<dbReference type="InterPro" id="IPR011045">
    <property type="entry name" value="N2O_reductase_N"/>
</dbReference>
<dbReference type="InterPro" id="IPR015943">
    <property type="entry name" value="WD40/YVTN_repeat-like_dom_sf"/>
</dbReference>
<protein>
    <recommendedName>
        <fullName evidence="8">DNA damage-binding protein 1</fullName>
    </recommendedName>
</protein>
<dbReference type="OMA" id="ITTRIDI"/>
<keyword evidence="2" id="KW-0539">Nucleus</keyword>
<dbReference type="Gene3D" id="2.130.10.10">
    <property type="entry name" value="YVTN repeat-like/Quinoprotein amine dehydrogenase"/>
    <property type="match status" value="3"/>
</dbReference>
<evidence type="ECO:0000313" key="7">
    <source>
        <dbReference type="Proteomes" id="UP000078561"/>
    </source>
</evidence>
<comment type="subcellular location">
    <subcellularLocation>
        <location evidence="1">Nucleus</location>
    </subcellularLocation>
</comment>
<sequence length="1119" mass="123337">MTHYKYVVTAQKSTATHFAARGAFTGPYDMNLVLGKGNRIEIYTITPDGLKPTLESSIYGTIIALHLYHPHGQTQASLFLLTSRHKYCVLAMHNQQMITQYSGHVPLPNSTSSTHSVMDPLHQIIATLLAPSTITLIMPSKTPPLQDDASLPPRKLASRKRQATLPPHYIHLPFPDKRIISMAFSSPTTLMVLYDDPMEKRYLQQFTVNEHTISQGPILMDHIEQDANLLIALNHRHGVLLISGQCIRYLTPNQPPIAIGITSASITCHAMITDTRLFLGNALGQLYLLELNTSGDRVDSLGFIELGNISLPSCLVYLGNDVLYVGSAKGDSQVVHVLGRDSIENNDILQVIETFPSLGPVVDFCVADLDKQGQPQLITCSGAGKDSSLRIIRSGVGLNQLAAIEMSGVKATWALRSGFYEKHTSILVISFFNATQLLQLENNTIAPLSLYSAIALNERTLIAGNVIDDMLLQVTEHSLRLMEARPDGQLLDEWHDDQGRRITVASLNPTQCVLSLGHGTLLAFSFQHRRLYKVGERTLDQEIACLDISPLDEPYVASAVVAVGVWQHVGVLLLGLPSLQEVVADEPLAGQIMPRSILMTRLEGLCYLLVGLGDGQTYNFRLGGKEGLWDKKRSFLGKLPIVLGTFSSNGMTHVFAASDKPSVIHSRNQKLVYSNVNLKEVRNVTSFNSPFFPDAVALTTREGVVIGQMEEIQKLHITKIPTLDTPRRIIYQEASRTFGVITEKMSSEPYTSQSTTGGFEVLDEQNFTVLDRIYFKQYERPLSAISTTFDQDENEYYVVATGRDSDAFESASSGRILVLQMQRHGNENRFALVSQIRTDGMVEQVAAFKGKLIASIRTDGMVEQVAAFKGKLIASVHGKLQVYDWIQHQLTLICSHTLATITEALVTQGNYIIAGDMIASVSVFRYESGQLEEVGADEAVREVTALAPLSDTLTVGAERDGHLFVVERDPLMAEEEEPLLETVSEWHLGEGVQRFQKGVLGGGAAANDPSSASSTSVLFATVNGAIGVMTDLAEDRFKLLWHMQNNMTKVVKSIGDLSHTDWRSVCTMDRTEESSHFIDGDLIESFLDLTPQQMQRVVDGHHGGKKLDHSIEDLCKVVH</sequence>
<dbReference type="STRING" id="4829.A0A168NKK0"/>
<dbReference type="Gene3D" id="1.10.150.910">
    <property type="match status" value="1"/>
</dbReference>
<gene>
    <name evidence="6" type="primary">ABSGL_06440.1 scaffold 8356</name>
</gene>
<dbReference type="AlphaFoldDB" id="A0A168NKK0"/>
<dbReference type="GO" id="GO:0005634">
    <property type="term" value="C:nucleus"/>
    <property type="evidence" value="ECO:0007669"/>
    <property type="project" value="UniProtKB-SubCell"/>
</dbReference>
<dbReference type="SUPFAM" id="SSF50974">
    <property type="entry name" value="Nitrous oxide reductase, N-terminal domain"/>
    <property type="match status" value="1"/>
</dbReference>
<evidence type="ECO:0000256" key="1">
    <source>
        <dbReference type="ARBA" id="ARBA00004123"/>
    </source>
</evidence>
<feature type="domain" description="RSE1/DDB1/CPSF1 C-terminal" evidence="3">
    <location>
        <begin position="857"/>
        <end position="1088"/>
    </location>
</feature>
<dbReference type="Pfam" id="PF03178">
    <property type="entry name" value="CPSF_A"/>
    <property type="match status" value="2"/>
</dbReference>
<dbReference type="OrthoDB" id="433457at2759"/>
<accession>A0A168NKK0</accession>
<organism evidence="6">
    <name type="scientific">Absidia glauca</name>
    <name type="common">Pin mould</name>
    <dbReference type="NCBI Taxonomy" id="4829"/>
    <lineage>
        <taxon>Eukaryota</taxon>
        <taxon>Fungi</taxon>
        <taxon>Fungi incertae sedis</taxon>
        <taxon>Mucoromycota</taxon>
        <taxon>Mucoromycotina</taxon>
        <taxon>Mucoromycetes</taxon>
        <taxon>Mucorales</taxon>
        <taxon>Cunninghamellaceae</taxon>
        <taxon>Absidia</taxon>
    </lineage>
</organism>
<dbReference type="InterPro" id="IPR018846">
    <property type="entry name" value="Beta-prop_RSE1/DDB1/CPSF1_1st"/>
</dbReference>
<dbReference type="InterPro" id="IPR058543">
    <property type="entry name" value="Beta-prop_RSE1/DDB1/CPSF1_2nd"/>
</dbReference>
<dbReference type="InterPro" id="IPR036322">
    <property type="entry name" value="WD40_repeat_dom_sf"/>
</dbReference>
<evidence type="ECO:0000259" key="4">
    <source>
        <dbReference type="Pfam" id="PF10433"/>
    </source>
</evidence>
<dbReference type="Pfam" id="PF23726">
    <property type="entry name" value="Beta-prop_RSE1_2nd"/>
    <property type="match status" value="1"/>
</dbReference>
<dbReference type="Pfam" id="PF10433">
    <property type="entry name" value="Beta-prop_RSE1_1st"/>
    <property type="match status" value="1"/>
</dbReference>
<dbReference type="GO" id="GO:0003676">
    <property type="term" value="F:nucleic acid binding"/>
    <property type="evidence" value="ECO:0007669"/>
    <property type="project" value="InterPro"/>
</dbReference>
<feature type="domain" description="RSE1/DDB1/CPSF1 C-terminal" evidence="3">
    <location>
        <begin position="758"/>
        <end position="856"/>
    </location>
</feature>
<name>A0A168NKK0_ABSGL</name>
<proteinExistence type="predicted"/>
<evidence type="ECO:0008006" key="8">
    <source>
        <dbReference type="Google" id="ProtNLM"/>
    </source>
</evidence>
<feature type="domain" description="RSE1/DDB1/CPSF1 first beta-propeller" evidence="4">
    <location>
        <begin position="19"/>
        <end position="356"/>
    </location>
</feature>
<evidence type="ECO:0000256" key="2">
    <source>
        <dbReference type="ARBA" id="ARBA00023242"/>
    </source>
</evidence>
<dbReference type="Proteomes" id="UP000078561">
    <property type="component" value="Unassembled WGS sequence"/>
</dbReference>
<dbReference type="InterPro" id="IPR004871">
    <property type="entry name" value="RSE1/DDB1/CPSF1_C"/>
</dbReference>
<feature type="domain" description="RSE1/DDB1/CPSF1 second beta-propeller" evidence="5">
    <location>
        <begin position="400"/>
        <end position="709"/>
    </location>
</feature>
<dbReference type="EMBL" id="LT553414">
    <property type="protein sequence ID" value="SAM00717.1"/>
    <property type="molecule type" value="Genomic_DNA"/>
</dbReference>